<keyword evidence="5" id="KW-1185">Reference proteome</keyword>
<accession>A0A8B8QA39</accession>
<dbReference type="InterPro" id="IPR028160">
    <property type="entry name" value="Slx9-like"/>
</dbReference>
<dbReference type="AlphaFoldDB" id="A0A8B8QA39"/>
<dbReference type="GeneID" id="115750641"/>
<reference evidence="6" key="1">
    <citation type="submission" date="2025-08" db="UniProtKB">
        <authorList>
            <consortium name="RefSeq"/>
        </authorList>
    </citation>
    <scope>IDENTIFICATION</scope>
    <source>
        <tissue evidence="6">Leaf</tissue>
    </source>
</reference>
<protein>
    <submittedName>
        <fullName evidence="6">Ribosome biogenesis protein slx9-like isoform X1</fullName>
    </submittedName>
</protein>
<proteinExistence type="inferred from homology"/>
<dbReference type="Proteomes" id="UP000827889">
    <property type="component" value="Chromosome 5"/>
</dbReference>
<dbReference type="KEGG" id="rarg:115750641"/>
<sequence>MLIERRVLQFWVPSGKGKRWSLWERLRGFAIMGKPGSRSDLAAKADRKFEKKLQFYAKVRDTVASLGAKSAIGKKKKLRSRQKKLKAYDLSTLSEFLPEAETKQLCPPAEFKLSCRSRGKLILKEGKQLSTVLNHPAFQSNPLASIQRHLESTQPVLDEKPKKKNKTGGKKRKSKKSKAASADQSMEI</sequence>
<evidence type="ECO:0000313" key="5">
    <source>
        <dbReference type="Proteomes" id="UP000827889"/>
    </source>
</evidence>
<dbReference type="PANTHER" id="PTHR31109:SF2">
    <property type="entry name" value="RIBOSOME BIOGENESIS PROTEIN SLX9 HOMOLOG"/>
    <property type="match status" value="1"/>
</dbReference>
<dbReference type="GO" id="GO:0030688">
    <property type="term" value="C:preribosome, small subunit precursor"/>
    <property type="evidence" value="ECO:0007669"/>
    <property type="project" value="InterPro"/>
</dbReference>
<feature type="compositionally biased region" description="Basic residues" evidence="4">
    <location>
        <begin position="162"/>
        <end position="178"/>
    </location>
</feature>
<keyword evidence="3" id="KW-0539">Nucleus</keyword>
<comment type="similarity">
    <text evidence="2">Belongs to the SLX9 family.</text>
</comment>
<organism evidence="5 6">
    <name type="scientific">Rhodamnia argentea</name>
    <dbReference type="NCBI Taxonomy" id="178133"/>
    <lineage>
        <taxon>Eukaryota</taxon>
        <taxon>Viridiplantae</taxon>
        <taxon>Streptophyta</taxon>
        <taxon>Embryophyta</taxon>
        <taxon>Tracheophyta</taxon>
        <taxon>Spermatophyta</taxon>
        <taxon>Magnoliopsida</taxon>
        <taxon>eudicotyledons</taxon>
        <taxon>Gunneridae</taxon>
        <taxon>Pentapetalae</taxon>
        <taxon>rosids</taxon>
        <taxon>malvids</taxon>
        <taxon>Myrtales</taxon>
        <taxon>Myrtaceae</taxon>
        <taxon>Myrtoideae</taxon>
        <taxon>Myrteae</taxon>
        <taxon>Australasian group</taxon>
        <taxon>Rhodamnia</taxon>
    </lineage>
</organism>
<evidence type="ECO:0000256" key="4">
    <source>
        <dbReference type="SAM" id="MobiDB-lite"/>
    </source>
</evidence>
<dbReference type="OrthoDB" id="18703at2759"/>
<gene>
    <name evidence="6" type="primary">LOC115750641</name>
</gene>
<dbReference type="Pfam" id="PF15341">
    <property type="entry name" value="SLX9"/>
    <property type="match status" value="1"/>
</dbReference>
<comment type="subcellular location">
    <subcellularLocation>
        <location evidence="1">Nucleus</location>
        <location evidence="1">Nucleolus</location>
    </subcellularLocation>
</comment>
<dbReference type="PANTHER" id="PTHR31109">
    <property type="entry name" value="PROTEIN FAM207A"/>
    <property type="match status" value="1"/>
</dbReference>
<evidence type="ECO:0000256" key="3">
    <source>
        <dbReference type="ARBA" id="ARBA00023242"/>
    </source>
</evidence>
<evidence type="ECO:0000313" key="6">
    <source>
        <dbReference type="RefSeq" id="XP_030543994.1"/>
    </source>
</evidence>
<dbReference type="GO" id="GO:0005730">
    <property type="term" value="C:nucleolus"/>
    <property type="evidence" value="ECO:0007669"/>
    <property type="project" value="UniProtKB-SubCell"/>
</dbReference>
<evidence type="ECO:0000256" key="1">
    <source>
        <dbReference type="ARBA" id="ARBA00004604"/>
    </source>
</evidence>
<evidence type="ECO:0000256" key="2">
    <source>
        <dbReference type="ARBA" id="ARBA00011022"/>
    </source>
</evidence>
<name>A0A8B8QA39_9MYRT</name>
<feature type="region of interest" description="Disordered" evidence="4">
    <location>
        <begin position="143"/>
        <end position="188"/>
    </location>
</feature>
<dbReference type="RefSeq" id="XP_030543994.1">
    <property type="nucleotide sequence ID" value="XM_030688134.2"/>
</dbReference>
<dbReference type="GO" id="GO:0000462">
    <property type="term" value="P:maturation of SSU-rRNA from tricistronic rRNA transcript (SSU-rRNA, 5.8S rRNA, LSU-rRNA)"/>
    <property type="evidence" value="ECO:0007669"/>
    <property type="project" value="InterPro"/>
</dbReference>
<dbReference type="GO" id="GO:0030686">
    <property type="term" value="C:90S preribosome"/>
    <property type="evidence" value="ECO:0007669"/>
    <property type="project" value="InterPro"/>
</dbReference>